<dbReference type="InterPro" id="IPR055170">
    <property type="entry name" value="GFO_IDH_MocA-like_dom"/>
</dbReference>
<dbReference type="GO" id="GO:0000166">
    <property type="term" value="F:nucleotide binding"/>
    <property type="evidence" value="ECO:0007669"/>
    <property type="project" value="InterPro"/>
</dbReference>
<gene>
    <name evidence="8" type="ORF">DXG03_002475</name>
</gene>
<dbReference type="Gene3D" id="3.30.360.10">
    <property type="entry name" value="Dihydrodipicolinate Reductase, domain 2"/>
    <property type="match status" value="1"/>
</dbReference>
<evidence type="ECO:0000256" key="3">
    <source>
        <dbReference type="ARBA" id="ARBA00038984"/>
    </source>
</evidence>
<accession>A0A9P7G8H9</accession>
<evidence type="ECO:0000256" key="1">
    <source>
        <dbReference type="ARBA" id="ARBA00010928"/>
    </source>
</evidence>
<feature type="domain" description="Gfo/Idh/MocA-like oxidoreductase N-terminal" evidence="6">
    <location>
        <begin position="8"/>
        <end position="136"/>
    </location>
</feature>
<comment type="similarity">
    <text evidence="1">Belongs to the Gfo/Idh/MocA family.</text>
</comment>
<dbReference type="SUPFAM" id="SSF51735">
    <property type="entry name" value="NAD(P)-binding Rossmann-fold domains"/>
    <property type="match status" value="1"/>
</dbReference>
<dbReference type="OrthoDB" id="2129491at2759"/>
<dbReference type="PANTHER" id="PTHR22604:SF105">
    <property type="entry name" value="TRANS-1,2-DIHYDROBENZENE-1,2-DIOL DEHYDROGENASE"/>
    <property type="match status" value="1"/>
</dbReference>
<evidence type="ECO:0000313" key="8">
    <source>
        <dbReference type="EMBL" id="KAG5642637.1"/>
    </source>
</evidence>
<evidence type="ECO:0000256" key="2">
    <source>
        <dbReference type="ARBA" id="ARBA00023002"/>
    </source>
</evidence>
<dbReference type="SUPFAM" id="SSF55347">
    <property type="entry name" value="Glyceraldehyde-3-phosphate dehydrogenase-like, C-terminal domain"/>
    <property type="match status" value="1"/>
</dbReference>
<evidence type="ECO:0000313" key="9">
    <source>
        <dbReference type="Proteomes" id="UP000775547"/>
    </source>
</evidence>
<keyword evidence="9" id="KW-1185">Reference proteome</keyword>
<evidence type="ECO:0000259" key="7">
    <source>
        <dbReference type="Pfam" id="PF22725"/>
    </source>
</evidence>
<comment type="catalytic activity">
    <reaction evidence="5">
        <text>D-xylose + NADP(+) = D-xylono-1,5-lactone + NADPH + H(+)</text>
        <dbReference type="Rhea" id="RHEA:22000"/>
        <dbReference type="ChEBI" id="CHEBI:15378"/>
        <dbReference type="ChEBI" id="CHEBI:15867"/>
        <dbReference type="ChEBI" id="CHEBI:53455"/>
        <dbReference type="ChEBI" id="CHEBI:57783"/>
        <dbReference type="ChEBI" id="CHEBI:58349"/>
        <dbReference type="EC" id="1.1.1.179"/>
    </reaction>
</comment>
<dbReference type="InterPro" id="IPR036291">
    <property type="entry name" value="NAD(P)-bd_dom_sf"/>
</dbReference>
<keyword evidence="2" id="KW-0560">Oxidoreductase</keyword>
<organism evidence="8 9">
    <name type="scientific">Asterophora parasitica</name>
    <dbReference type="NCBI Taxonomy" id="117018"/>
    <lineage>
        <taxon>Eukaryota</taxon>
        <taxon>Fungi</taxon>
        <taxon>Dikarya</taxon>
        <taxon>Basidiomycota</taxon>
        <taxon>Agaricomycotina</taxon>
        <taxon>Agaricomycetes</taxon>
        <taxon>Agaricomycetidae</taxon>
        <taxon>Agaricales</taxon>
        <taxon>Tricholomatineae</taxon>
        <taxon>Lyophyllaceae</taxon>
        <taxon>Asterophora</taxon>
    </lineage>
</organism>
<dbReference type="Gene3D" id="3.40.50.720">
    <property type="entry name" value="NAD(P)-binding Rossmann-like Domain"/>
    <property type="match status" value="1"/>
</dbReference>
<dbReference type="InterPro" id="IPR050984">
    <property type="entry name" value="Gfo/Idh/MocA_domain"/>
</dbReference>
<dbReference type="AlphaFoldDB" id="A0A9P7G8H9"/>
<reference evidence="8" key="2">
    <citation type="submission" date="2021-10" db="EMBL/GenBank/DDBJ databases">
        <title>Phylogenomics reveals ancestral predisposition of the termite-cultivated fungus Termitomyces towards a domesticated lifestyle.</title>
        <authorList>
            <person name="Auxier B."/>
            <person name="Grum-Grzhimaylo A."/>
            <person name="Cardenas M.E."/>
            <person name="Lodge J.D."/>
            <person name="Laessoe T."/>
            <person name="Pedersen O."/>
            <person name="Smith M.E."/>
            <person name="Kuyper T.W."/>
            <person name="Franco-Molano E.A."/>
            <person name="Baroni T.J."/>
            <person name="Aanen D.K."/>
        </authorList>
    </citation>
    <scope>NUCLEOTIDE SEQUENCE</scope>
    <source>
        <strain evidence="8">AP01</strain>
        <tissue evidence="8">Mycelium</tissue>
    </source>
</reference>
<dbReference type="Pfam" id="PF01408">
    <property type="entry name" value="GFO_IDH_MocA"/>
    <property type="match status" value="1"/>
</dbReference>
<name>A0A9P7G8H9_9AGAR</name>
<feature type="domain" description="GFO/IDH/MocA-like oxidoreductase" evidence="7">
    <location>
        <begin position="149"/>
        <end position="278"/>
    </location>
</feature>
<dbReference type="InterPro" id="IPR000683">
    <property type="entry name" value="Gfo/Idh/MocA-like_OxRdtase_N"/>
</dbReference>
<dbReference type="EMBL" id="JABCKV010000170">
    <property type="protein sequence ID" value="KAG5642637.1"/>
    <property type="molecule type" value="Genomic_DNA"/>
</dbReference>
<protein>
    <recommendedName>
        <fullName evidence="3">D-xylose 1-dehydrogenase (NADP(+), D-xylono-1,5-lactone-forming)</fullName>
        <ecNumber evidence="3">1.1.1.179</ecNumber>
    </recommendedName>
    <alternativeName>
        <fullName evidence="4">D-xylose-NADP dehydrogenase</fullName>
    </alternativeName>
</protein>
<dbReference type="Proteomes" id="UP000775547">
    <property type="component" value="Unassembled WGS sequence"/>
</dbReference>
<dbReference type="GO" id="GO:0047837">
    <property type="term" value="F:D-xylose 1-dehydrogenase (NADP+) activity"/>
    <property type="evidence" value="ECO:0007669"/>
    <property type="project" value="UniProtKB-EC"/>
</dbReference>
<sequence>MPAQIIEFRWGIISTGYIATCFVKDLLVDPKSRDVYDIVHKVAAVASRSVEKAQEFIDTVAGGDKSTKAYGSYEELYANKDIDGVYIGTPHTYHYVNALDAIKAGKNVLCEKPVTCNAAELKSLLAAAKENNVFFMEAVWTRFHPLTLDVKKIAEEGSLGPPIVLHADLSIDFDVQNIPKTHRILDSALGGGALLDLGSYPLVWAIVALYENPRNKLAHPSNISGTMLKTPLTNVDLNTAFTVTFAAAELAAQAILSCSINVTTQQSGVHIRFERGTITIPAPIFCPKEFTVKFFGKDGPIIKEERKVYDYVGGGWHFQADEVARCVRDGKKESDLWGHNKSLVEMEIFDEVRRQGGYTFPAGVEKVQD</sequence>
<dbReference type="Pfam" id="PF22725">
    <property type="entry name" value="GFO_IDH_MocA_C3"/>
    <property type="match status" value="1"/>
</dbReference>
<dbReference type="PANTHER" id="PTHR22604">
    <property type="entry name" value="OXIDOREDUCTASES"/>
    <property type="match status" value="1"/>
</dbReference>
<evidence type="ECO:0000259" key="6">
    <source>
        <dbReference type="Pfam" id="PF01408"/>
    </source>
</evidence>
<comment type="caution">
    <text evidence="8">The sequence shown here is derived from an EMBL/GenBank/DDBJ whole genome shotgun (WGS) entry which is preliminary data.</text>
</comment>
<reference evidence="8" key="1">
    <citation type="submission" date="2020-07" db="EMBL/GenBank/DDBJ databases">
        <authorList>
            <person name="Nieuwenhuis M."/>
            <person name="Van De Peppel L.J.J."/>
        </authorList>
    </citation>
    <scope>NUCLEOTIDE SEQUENCE</scope>
    <source>
        <strain evidence="8">AP01</strain>
        <tissue evidence="8">Mycelium</tissue>
    </source>
</reference>
<proteinExistence type="inferred from homology"/>
<dbReference type="EC" id="1.1.1.179" evidence="3"/>
<evidence type="ECO:0000256" key="4">
    <source>
        <dbReference type="ARBA" id="ARBA00042988"/>
    </source>
</evidence>
<evidence type="ECO:0000256" key="5">
    <source>
        <dbReference type="ARBA" id="ARBA00049233"/>
    </source>
</evidence>